<keyword evidence="5" id="KW-0349">Heme</keyword>
<evidence type="ECO:0000256" key="4">
    <source>
        <dbReference type="ARBA" id="ARBA00022485"/>
    </source>
</evidence>
<dbReference type="EMBL" id="LJCO01000096">
    <property type="protein sequence ID" value="KPV40769.1"/>
    <property type="molecule type" value="Genomic_DNA"/>
</dbReference>
<keyword evidence="6" id="KW-0479">Metal-binding</keyword>
<dbReference type="GO" id="GO:0050311">
    <property type="term" value="F:sulfite reductase (ferredoxin) activity"/>
    <property type="evidence" value="ECO:0007669"/>
    <property type="project" value="TreeGrafter"/>
</dbReference>
<evidence type="ECO:0000259" key="10">
    <source>
        <dbReference type="Pfam" id="PF01077"/>
    </source>
</evidence>
<evidence type="ECO:0000313" key="12">
    <source>
        <dbReference type="EMBL" id="KPV40769.1"/>
    </source>
</evidence>
<protein>
    <submittedName>
        <fullName evidence="12">Sulfite reductase</fullName>
    </submittedName>
</protein>
<proteinExistence type="inferred from homology"/>
<gene>
    <name evidence="12" type="ORF">AN477_20840</name>
</gene>
<dbReference type="NCBIfam" id="NF010029">
    <property type="entry name" value="PRK13504.1"/>
    <property type="match status" value="1"/>
</dbReference>
<dbReference type="SUPFAM" id="SSF55124">
    <property type="entry name" value="Nitrite/Sulfite reductase N-terminal domain-like"/>
    <property type="match status" value="2"/>
</dbReference>
<dbReference type="GO" id="GO:0020037">
    <property type="term" value="F:heme binding"/>
    <property type="evidence" value="ECO:0007669"/>
    <property type="project" value="InterPro"/>
</dbReference>
<dbReference type="GO" id="GO:0051539">
    <property type="term" value="F:4 iron, 4 sulfur cluster binding"/>
    <property type="evidence" value="ECO:0007669"/>
    <property type="project" value="UniProtKB-KW"/>
</dbReference>
<dbReference type="GO" id="GO:0000103">
    <property type="term" value="P:sulfate assimilation"/>
    <property type="evidence" value="ECO:0007669"/>
    <property type="project" value="TreeGrafter"/>
</dbReference>
<evidence type="ECO:0000256" key="5">
    <source>
        <dbReference type="ARBA" id="ARBA00022617"/>
    </source>
</evidence>
<dbReference type="AlphaFoldDB" id="A0A0P9C790"/>
<comment type="cofactor">
    <cofactor evidence="2">
        <name>[4Fe-4S] cluster</name>
        <dbReference type="ChEBI" id="CHEBI:49883"/>
    </cofactor>
</comment>
<dbReference type="Gene3D" id="3.90.480.20">
    <property type="match status" value="1"/>
</dbReference>
<name>A0A0P9C790_9BACL</name>
<keyword evidence="4" id="KW-0004">4Fe-4S</keyword>
<keyword evidence="9" id="KW-0411">Iron-sulfur</keyword>
<dbReference type="GO" id="GO:0046872">
    <property type="term" value="F:metal ion binding"/>
    <property type="evidence" value="ECO:0007669"/>
    <property type="project" value="UniProtKB-KW"/>
</dbReference>
<dbReference type="PATRIC" id="fig|471514.4.peg.1662"/>
<evidence type="ECO:0000256" key="7">
    <source>
        <dbReference type="ARBA" id="ARBA00023002"/>
    </source>
</evidence>
<evidence type="ECO:0000256" key="8">
    <source>
        <dbReference type="ARBA" id="ARBA00023004"/>
    </source>
</evidence>
<dbReference type="PANTHER" id="PTHR11493:SF47">
    <property type="entry name" value="SULFITE REDUCTASE [NADPH] SUBUNIT BETA"/>
    <property type="match status" value="1"/>
</dbReference>
<comment type="cofactor">
    <cofactor evidence="1">
        <name>siroheme</name>
        <dbReference type="ChEBI" id="CHEBI:60052"/>
    </cofactor>
</comment>
<sequence>MSEQKLSKVEVIKQEGNQLRGTIAEALQDGTVKFEEENIQQLKFHGVYQQDDRDLRKQLRKEGKDRHYMMMVRARIPGGILTAEQYLQFDAISERWGNGTMRITTRQTFQLHGILKGDLKATMQAINESLITTLGGCGDQVRNTISCAMPRREPYADVVRQDLLDLVDRFSARTGAYHEIWLDGEKVDLPTDAPEEPLYGRTYLPRKFKIGFTYEGDNCADVYSNDLGIVVHLEGGTVSGYTLLIGGGMGRTASDSSTHPRLASEFAFVTRAELGDTCEAIITVQRDYGNRENRKVARMKYLIDEKGLEWFKHQVEDRLGHQLTPPRDLVWDSFEDHLGWNNHHDHDECYLGLFIPEGRIKDEGDYRLKSVLRQIMQDYGPRVHLTTQQNLILEGIRHADRLQIERLLRQAGVPLVEEVSTLRRNAMACVSMPTCGLAIAEAERVLPSLLPQLESVLSQYHLEDEPITVRMTGCPNGCARPYISDIAFVGRVLGKYDVFVGADAMGTRLNEVFLEQIAFEDLASTLEPVIALYARERKEYERFGNFCHRVGLEALRDAVRMVR</sequence>
<keyword evidence="13" id="KW-1185">Reference proteome</keyword>
<evidence type="ECO:0000256" key="9">
    <source>
        <dbReference type="ARBA" id="ARBA00023014"/>
    </source>
</evidence>
<dbReference type="RefSeq" id="WP_054971118.1">
    <property type="nucleotide sequence ID" value="NZ_LJCO01000096.1"/>
</dbReference>
<feature type="domain" description="Nitrite/Sulfite reductase ferredoxin-like" evidence="11">
    <location>
        <begin position="344"/>
        <end position="410"/>
    </location>
</feature>
<dbReference type="STRING" id="471514.AN477_20840"/>
<feature type="domain" description="Nitrite/Sulfite reductase ferredoxin-like" evidence="11">
    <location>
        <begin position="63"/>
        <end position="128"/>
    </location>
</feature>
<dbReference type="Gene3D" id="3.30.413.10">
    <property type="entry name" value="Sulfite Reductase Hemoprotein, domain 1"/>
    <property type="match status" value="2"/>
</dbReference>
<dbReference type="GO" id="GO:0009337">
    <property type="term" value="C:sulfite reductase complex (NADPH)"/>
    <property type="evidence" value="ECO:0007669"/>
    <property type="project" value="TreeGrafter"/>
</dbReference>
<accession>A0A0P9C790</accession>
<dbReference type="InterPro" id="IPR006067">
    <property type="entry name" value="NO2/SO3_Rdtase_4Fe4S_dom"/>
</dbReference>
<dbReference type="InterPro" id="IPR005117">
    <property type="entry name" value="NiRdtase/SiRdtase_haem-b_fer"/>
</dbReference>
<dbReference type="InterPro" id="IPR045854">
    <property type="entry name" value="NO2/SO3_Rdtase_4Fe4S_sf"/>
</dbReference>
<dbReference type="Pfam" id="PF01077">
    <property type="entry name" value="NIR_SIR"/>
    <property type="match status" value="2"/>
</dbReference>
<feature type="domain" description="Nitrite/sulphite reductase 4Fe-4S" evidence="10">
    <location>
        <begin position="171"/>
        <end position="322"/>
    </location>
</feature>
<dbReference type="OrthoDB" id="9803707at2"/>
<dbReference type="PANTHER" id="PTHR11493">
    <property type="entry name" value="SULFITE REDUCTASE [NADPH] SUBUNIT BETA-RELATED"/>
    <property type="match status" value="1"/>
</dbReference>
<feature type="domain" description="Nitrite/sulphite reductase 4Fe-4S" evidence="10">
    <location>
        <begin position="424"/>
        <end position="560"/>
    </location>
</feature>
<dbReference type="Pfam" id="PF03460">
    <property type="entry name" value="NIR_SIR_ferr"/>
    <property type="match status" value="2"/>
</dbReference>
<dbReference type="PRINTS" id="PR00397">
    <property type="entry name" value="SIROHAEM"/>
</dbReference>
<evidence type="ECO:0000256" key="2">
    <source>
        <dbReference type="ARBA" id="ARBA00001966"/>
    </source>
</evidence>
<comment type="caution">
    <text evidence="12">The sequence shown here is derived from an EMBL/GenBank/DDBJ whole genome shotgun (WGS) entry which is preliminary data.</text>
</comment>
<evidence type="ECO:0000256" key="1">
    <source>
        <dbReference type="ARBA" id="ARBA00001929"/>
    </source>
</evidence>
<dbReference type="PROSITE" id="PS00365">
    <property type="entry name" value="NIR_SIR"/>
    <property type="match status" value="1"/>
</dbReference>
<dbReference type="Proteomes" id="UP000050482">
    <property type="component" value="Unassembled WGS sequence"/>
</dbReference>
<keyword evidence="8" id="KW-0408">Iron</keyword>
<dbReference type="InterPro" id="IPR006066">
    <property type="entry name" value="NO2/SO3_Rdtase_FeS/sirohaem_BS"/>
</dbReference>
<dbReference type="InterPro" id="IPR045169">
    <property type="entry name" value="NO2/SO3_Rdtase_4Fe4S_prot"/>
</dbReference>
<comment type="similarity">
    <text evidence="3">Belongs to the nitrite and sulfite reductase 4Fe-4S domain family.</text>
</comment>
<evidence type="ECO:0000313" key="13">
    <source>
        <dbReference type="Proteomes" id="UP000050482"/>
    </source>
</evidence>
<dbReference type="SUPFAM" id="SSF56014">
    <property type="entry name" value="Nitrite and sulphite reductase 4Fe-4S domain-like"/>
    <property type="match status" value="2"/>
</dbReference>
<reference evidence="12 13" key="1">
    <citation type="submission" date="2015-09" db="EMBL/GenBank/DDBJ databases">
        <title>Draft genome sequence of Alicyclobacillus ferrooxydans DSM 22381.</title>
        <authorList>
            <person name="Hemp J."/>
        </authorList>
    </citation>
    <scope>NUCLEOTIDE SEQUENCE [LARGE SCALE GENOMIC DNA]</scope>
    <source>
        <strain evidence="12 13">TC-34</strain>
    </source>
</reference>
<keyword evidence="7" id="KW-0560">Oxidoreductase</keyword>
<evidence type="ECO:0000259" key="11">
    <source>
        <dbReference type="Pfam" id="PF03460"/>
    </source>
</evidence>
<dbReference type="GO" id="GO:0016002">
    <property type="term" value="F:sulfite reductase activity"/>
    <property type="evidence" value="ECO:0007669"/>
    <property type="project" value="TreeGrafter"/>
</dbReference>
<organism evidence="12 13">
    <name type="scientific">Alicyclobacillus ferrooxydans</name>
    <dbReference type="NCBI Taxonomy" id="471514"/>
    <lineage>
        <taxon>Bacteria</taxon>
        <taxon>Bacillati</taxon>
        <taxon>Bacillota</taxon>
        <taxon>Bacilli</taxon>
        <taxon>Bacillales</taxon>
        <taxon>Alicyclobacillaceae</taxon>
        <taxon>Alicyclobacillus</taxon>
    </lineage>
</organism>
<evidence type="ECO:0000256" key="3">
    <source>
        <dbReference type="ARBA" id="ARBA00010429"/>
    </source>
</evidence>
<evidence type="ECO:0000256" key="6">
    <source>
        <dbReference type="ARBA" id="ARBA00022723"/>
    </source>
</evidence>
<dbReference type="InterPro" id="IPR036136">
    <property type="entry name" value="Nit/Sulf_reduc_fer-like_dom_sf"/>
</dbReference>